<keyword evidence="5" id="KW-0472">Membrane</keyword>
<keyword evidence="2" id="KW-0813">Transport</keyword>
<feature type="signal peptide" evidence="7">
    <location>
        <begin position="1"/>
        <end position="30"/>
    </location>
</feature>
<organism evidence="9 10">
    <name type="scientific">Tahibacter soli</name>
    <dbReference type="NCBI Taxonomy" id="2983605"/>
    <lineage>
        <taxon>Bacteria</taxon>
        <taxon>Pseudomonadati</taxon>
        <taxon>Pseudomonadota</taxon>
        <taxon>Gammaproteobacteria</taxon>
        <taxon>Lysobacterales</taxon>
        <taxon>Rhodanobacteraceae</taxon>
        <taxon>Tahibacter</taxon>
    </lineage>
</organism>
<comment type="caution">
    <text evidence="9">The sequence shown here is derived from an EMBL/GenBank/DDBJ whole genome shotgun (WGS) entry which is preliminary data.</text>
</comment>
<dbReference type="EMBL" id="JAOVZO020000020">
    <property type="protein sequence ID" value="MDC8015715.1"/>
    <property type="molecule type" value="Genomic_DNA"/>
</dbReference>
<name>A0A9X3YQM1_9GAMM</name>
<evidence type="ECO:0000256" key="1">
    <source>
        <dbReference type="ARBA" id="ARBA00004571"/>
    </source>
</evidence>
<dbReference type="InterPro" id="IPR037066">
    <property type="entry name" value="Plug_dom_sf"/>
</dbReference>
<feature type="domain" description="TonB-dependent transporter Oar-like beta-barrel" evidence="8">
    <location>
        <begin position="245"/>
        <end position="340"/>
    </location>
</feature>
<dbReference type="GO" id="GO:0009279">
    <property type="term" value="C:cell outer membrane"/>
    <property type="evidence" value="ECO:0007669"/>
    <property type="project" value="UniProtKB-SubCell"/>
</dbReference>
<dbReference type="InterPro" id="IPR057601">
    <property type="entry name" value="Oar-like_b-barrel"/>
</dbReference>
<evidence type="ECO:0000256" key="3">
    <source>
        <dbReference type="ARBA" id="ARBA00022452"/>
    </source>
</evidence>
<protein>
    <submittedName>
        <fullName evidence="9">TonB-dependent receptor</fullName>
    </submittedName>
</protein>
<evidence type="ECO:0000256" key="4">
    <source>
        <dbReference type="ARBA" id="ARBA00022692"/>
    </source>
</evidence>
<keyword evidence="10" id="KW-1185">Reference proteome</keyword>
<evidence type="ECO:0000256" key="5">
    <source>
        <dbReference type="ARBA" id="ARBA00023136"/>
    </source>
</evidence>
<dbReference type="Gene3D" id="2.40.170.20">
    <property type="entry name" value="TonB-dependent receptor, beta-barrel domain"/>
    <property type="match status" value="1"/>
</dbReference>
<sequence>MKRLHRSARKLLITAVAAALATFAAGGALAQNVNATIRGKVESATTGAEVVARETSTGYTTRVAVGADGRYVLTSLRPGTYEISASAGGTSLGSSVVTVLVGQQLTIDLGAGKPTTELETVNVTAAAPIELRTSEVATNITQQQMRTLPQSDRNFLAFAALAPGVVVSNEKYNKTISAAGQPANQTNVFIDGANLKNNILQGGLVGQDSSRGNPFSQEAVQEFRVLTQNYKAEYEQAGTAIITAVTKSGTNEFHGTAYGYYQNKDMVALDKISEDNGLEKPEYSRKQYGATLGGPIVKDVLHFFVSYEVKEETGNQTVLFRNPTNPAYTGTPDFTQFNGNFNIPFEQKVGFGKLSWQPNDDNSVDLSFSRRKDTEVIGVTNTTAYTARQDRDNKVDDTLLKWQYRGNGFVNDMLIDHGYYQYSPRPAQSDIVSSDYEGAGVIGGGSSLQDKEQKSTTFRNDVTLDPLDWHGEHVVKFGVKFAKYNLRLLENNTSNPRYSYSFRFPTGYEIPYRASYSPSGKFADIDNKQTGLFIQDDWDVTQRLQVNLGLRWDYESDAYNNGYVTPQAQLAVIDLLGISHDYVSTGSERKAFKNAYQPRLGFSWDVSKDADQSTTITGGAGRYYDRTPLDNPIQESFHSQYPYYNIYFSRDGSPVDGNPSVAWDPRYLTAAGLQELIQSGNAGSGEINLLNNKQKPPYSDAFSLGVKQVLGDWITSVTLSRVLGYRQFTWIWGNRRENGDFIAPLPNGYGPVLLSSTKKYSSKGVFWTLEKPYTDESGWGFGLNWTFQLAKKQGGDAYSLDYSTPAMYLGNNVGAKHNVVINGTVKMPWDMRLTGLITLNSGDPYPLATDYRYNGGIILGGSYPKRYDFILPNFWAYRQVDLALSKEFRFGKEQALEVRADAFNIFNFTNYDCYNQNFNEPTYGKGFCTKGPTRSFQVSARYRF</sequence>
<dbReference type="Pfam" id="PF25183">
    <property type="entry name" value="OMP_b-brl_4"/>
    <property type="match status" value="3"/>
</dbReference>
<dbReference type="SUPFAM" id="SSF56935">
    <property type="entry name" value="Porins"/>
    <property type="match status" value="1"/>
</dbReference>
<dbReference type="GO" id="GO:0044718">
    <property type="term" value="P:siderophore transmembrane transport"/>
    <property type="evidence" value="ECO:0007669"/>
    <property type="project" value="TreeGrafter"/>
</dbReference>
<feature type="domain" description="TonB-dependent transporter Oar-like beta-barrel" evidence="8">
    <location>
        <begin position="422"/>
        <end position="828"/>
    </location>
</feature>
<comment type="subcellular location">
    <subcellularLocation>
        <location evidence="1">Cell outer membrane</location>
        <topology evidence="1">Multi-pass membrane protein</topology>
    </subcellularLocation>
</comment>
<dbReference type="Pfam" id="PF13620">
    <property type="entry name" value="CarboxypepD_reg"/>
    <property type="match status" value="1"/>
</dbReference>
<accession>A0A9X3YQM1</accession>
<dbReference type="GO" id="GO:0015344">
    <property type="term" value="F:siderophore uptake transmembrane transporter activity"/>
    <property type="evidence" value="ECO:0007669"/>
    <property type="project" value="TreeGrafter"/>
</dbReference>
<feature type="domain" description="TonB-dependent transporter Oar-like beta-barrel" evidence="8">
    <location>
        <begin position="877"/>
        <end position="937"/>
    </location>
</feature>
<evidence type="ECO:0000256" key="6">
    <source>
        <dbReference type="ARBA" id="ARBA00023237"/>
    </source>
</evidence>
<keyword evidence="7" id="KW-0732">Signal</keyword>
<gene>
    <name evidence="9" type="ORF">OD750_024575</name>
</gene>
<dbReference type="GO" id="GO:0030246">
    <property type="term" value="F:carbohydrate binding"/>
    <property type="evidence" value="ECO:0007669"/>
    <property type="project" value="InterPro"/>
</dbReference>
<proteinExistence type="predicted"/>
<dbReference type="SUPFAM" id="SSF49452">
    <property type="entry name" value="Starch-binding domain-like"/>
    <property type="match status" value="1"/>
</dbReference>
<evidence type="ECO:0000313" key="10">
    <source>
        <dbReference type="Proteomes" id="UP001139971"/>
    </source>
</evidence>
<keyword evidence="9" id="KW-0675">Receptor</keyword>
<dbReference type="Proteomes" id="UP001139971">
    <property type="component" value="Unassembled WGS sequence"/>
</dbReference>
<dbReference type="InterPro" id="IPR013784">
    <property type="entry name" value="Carb-bd-like_fold"/>
</dbReference>
<dbReference type="AlphaFoldDB" id="A0A9X3YQM1"/>
<evidence type="ECO:0000259" key="8">
    <source>
        <dbReference type="Pfam" id="PF25183"/>
    </source>
</evidence>
<dbReference type="PANTHER" id="PTHR30069:SF46">
    <property type="entry name" value="OAR PROTEIN"/>
    <property type="match status" value="1"/>
</dbReference>
<evidence type="ECO:0000256" key="7">
    <source>
        <dbReference type="SAM" id="SignalP"/>
    </source>
</evidence>
<keyword evidence="6" id="KW-0998">Cell outer membrane</keyword>
<dbReference type="InterPro" id="IPR036942">
    <property type="entry name" value="Beta-barrel_TonB_sf"/>
</dbReference>
<reference evidence="9" key="1">
    <citation type="submission" date="2023-02" db="EMBL/GenBank/DDBJ databases">
        <title>Tahibacter soli sp. nov. isolated from soil.</title>
        <authorList>
            <person name="Baek J.H."/>
            <person name="Lee J.K."/>
            <person name="Choi D.G."/>
            <person name="Jeon C.O."/>
        </authorList>
    </citation>
    <scope>NUCLEOTIDE SEQUENCE</scope>
    <source>
        <strain evidence="9">BL</strain>
    </source>
</reference>
<dbReference type="Gene3D" id="2.60.40.1120">
    <property type="entry name" value="Carboxypeptidase-like, regulatory domain"/>
    <property type="match status" value="1"/>
</dbReference>
<dbReference type="PANTHER" id="PTHR30069">
    <property type="entry name" value="TONB-DEPENDENT OUTER MEMBRANE RECEPTOR"/>
    <property type="match status" value="1"/>
</dbReference>
<keyword evidence="4" id="KW-0812">Transmembrane</keyword>
<dbReference type="Gene3D" id="2.170.130.10">
    <property type="entry name" value="TonB-dependent receptor, plug domain"/>
    <property type="match status" value="1"/>
</dbReference>
<dbReference type="InterPro" id="IPR039426">
    <property type="entry name" value="TonB-dep_rcpt-like"/>
</dbReference>
<feature type="chain" id="PRO_5040965140" evidence="7">
    <location>
        <begin position="31"/>
        <end position="944"/>
    </location>
</feature>
<evidence type="ECO:0000313" key="9">
    <source>
        <dbReference type="EMBL" id="MDC8015715.1"/>
    </source>
</evidence>
<dbReference type="RefSeq" id="WP_263541263.1">
    <property type="nucleotide sequence ID" value="NZ_JAOVZO020000020.1"/>
</dbReference>
<evidence type="ECO:0000256" key="2">
    <source>
        <dbReference type="ARBA" id="ARBA00022448"/>
    </source>
</evidence>
<keyword evidence="3" id="KW-1134">Transmembrane beta strand</keyword>